<organism evidence="1">
    <name type="scientific">Anopheles darlingi</name>
    <name type="common">Mosquito</name>
    <dbReference type="NCBI Taxonomy" id="43151"/>
    <lineage>
        <taxon>Eukaryota</taxon>
        <taxon>Metazoa</taxon>
        <taxon>Ecdysozoa</taxon>
        <taxon>Arthropoda</taxon>
        <taxon>Hexapoda</taxon>
        <taxon>Insecta</taxon>
        <taxon>Pterygota</taxon>
        <taxon>Neoptera</taxon>
        <taxon>Endopterygota</taxon>
        <taxon>Diptera</taxon>
        <taxon>Nematocera</taxon>
        <taxon>Culicoidea</taxon>
        <taxon>Culicidae</taxon>
        <taxon>Anophelinae</taxon>
        <taxon>Anopheles</taxon>
    </lineage>
</organism>
<protein>
    <submittedName>
        <fullName evidence="1">Uncharacterized protein</fullName>
    </submittedName>
</protein>
<name>A0A2M4DHA5_ANODA</name>
<evidence type="ECO:0000313" key="1">
    <source>
        <dbReference type="EMBL" id="MBW76936.1"/>
    </source>
</evidence>
<sequence>MATASLPSPRTIPFSFHSVSCSILSACSCSIAHAAIVAMRLHHSCTTQQSTTVALPAVLATSQNSIRNTQNELTYVATLSRINWNPINLIRTIYRCLRRIWKL</sequence>
<accession>A0A2M4DHA5</accession>
<dbReference type="EMBL" id="GGFL01012758">
    <property type="protein sequence ID" value="MBW76936.1"/>
    <property type="molecule type" value="Transcribed_RNA"/>
</dbReference>
<proteinExistence type="predicted"/>
<reference evidence="1" key="1">
    <citation type="submission" date="2018-01" db="EMBL/GenBank/DDBJ databases">
        <title>An insight into the sialome of Amazonian anophelines.</title>
        <authorList>
            <person name="Ribeiro J.M."/>
            <person name="Scarpassa V."/>
            <person name="Calvo E."/>
        </authorList>
    </citation>
    <scope>NUCLEOTIDE SEQUENCE</scope>
</reference>
<dbReference type="AlphaFoldDB" id="A0A2M4DHA5"/>